<feature type="domain" description="BIG2" evidence="1">
    <location>
        <begin position="111"/>
        <end position="192"/>
    </location>
</feature>
<dbReference type="Pfam" id="PF02368">
    <property type="entry name" value="Big_2"/>
    <property type="match status" value="2"/>
</dbReference>
<comment type="caution">
    <text evidence="2">The sequence shown here is derived from an EMBL/GenBank/DDBJ whole genome shotgun (WGS) entry which is preliminary data.</text>
</comment>
<dbReference type="SUPFAM" id="SSF49373">
    <property type="entry name" value="Invasin/intimin cell-adhesion fragments"/>
    <property type="match status" value="2"/>
</dbReference>
<evidence type="ECO:0000313" key="2">
    <source>
        <dbReference type="EMBL" id="MPM94925.1"/>
    </source>
</evidence>
<name>A0A645E043_9ZZZZ</name>
<feature type="domain" description="BIG2" evidence="1">
    <location>
        <begin position="8"/>
        <end position="104"/>
    </location>
</feature>
<reference evidence="2" key="1">
    <citation type="submission" date="2019-08" db="EMBL/GenBank/DDBJ databases">
        <authorList>
            <person name="Kucharzyk K."/>
            <person name="Murdoch R.W."/>
            <person name="Higgins S."/>
            <person name="Loffler F."/>
        </authorList>
    </citation>
    <scope>NUCLEOTIDE SEQUENCE</scope>
</reference>
<evidence type="ECO:0000259" key="1">
    <source>
        <dbReference type="SMART" id="SM00635"/>
    </source>
</evidence>
<gene>
    <name evidence="2" type="ORF">SDC9_142074</name>
</gene>
<dbReference type="Gene3D" id="2.60.40.1080">
    <property type="match status" value="2"/>
</dbReference>
<proteinExistence type="predicted"/>
<feature type="domain" description="BIG2" evidence="1">
    <location>
        <begin position="199"/>
        <end position="280"/>
    </location>
</feature>
<dbReference type="InterPro" id="IPR008964">
    <property type="entry name" value="Invasin/intimin_cell_adhesion"/>
</dbReference>
<protein>
    <recommendedName>
        <fullName evidence="1">BIG2 domain-containing protein</fullName>
    </recommendedName>
</protein>
<sequence length="286" mass="29170">MQILVRPKATSVTLMDGESNVLTATSNLTLTMYEDGEDQEQLSAVCNPHMDDEAQGALQAVVYSSSNTAVATVDGTTGLVQAKKAGTAKITATATDGSKKAASVNVTVICAPTDITITGPGSVAIGKSVQLSTTVLPVGVAPQAITWSIIQGAAFATISKTGVLSVKSGAAAGQDILVKAALTANPSIAYIFETSTTVPVTSIPTNYGTGTGLLKVPLYQGFVKINAICLPLLALDQLTYTSGNTKVATVDQNGKVTFLTTGTAVITIAARDGSNTKTVITLTITK</sequence>
<dbReference type="InterPro" id="IPR003343">
    <property type="entry name" value="Big_2"/>
</dbReference>
<dbReference type="AlphaFoldDB" id="A0A645E043"/>
<organism evidence="2">
    <name type="scientific">bioreactor metagenome</name>
    <dbReference type="NCBI Taxonomy" id="1076179"/>
    <lineage>
        <taxon>unclassified sequences</taxon>
        <taxon>metagenomes</taxon>
        <taxon>ecological metagenomes</taxon>
    </lineage>
</organism>
<dbReference type="EMBL" id="VSSQ01041483">
    <property type="protein sequence ID" value="MPM94925.1"/>
    <property type="molecule type" value="Genomic_DNA"/>
</dbReference>
<dbReference type="SMART" id="SM00635">
    <property type="entry name" value="BID_2"/>
    <property type="match status" value="3"/>
</dbReference>
<accession>A0A645E043</accession>